<keyword evidence="2" id="KW-1133">Transmembrane helix</keyword>
<keyword evidence="2" id="KW-0472">Membrane</keyword>
<evidence type="ECO:0000256" key="2">
    <source>
        <dbReference type="SAM" id="Phobius"/>
    </source>
</evidence>
<dbReference type="AlphaFoldDB" id="A0A0M3TA91"/>
<dbReference type="PANTHER" id="PTHR34978">
    <property type="entry name" value="POSSIBLE SENSOR-TRANSDUCER PROTEIN BLAR"/>
    <property type="match status" value="1"/>
</dbReference>
<dbReference type="RefSeq" id="WP_061924413.1">
    <property type="nucleotide sequence ID" value="NZ_CP012669.1"/>
</dbReference>
<dbReference type="KEGG" id="aep:AMC99_01348"/>
<evidence type="ECO:0000259" key="3">
    <source>
        <dbReference type="Pfam" id="PF05569"/>
    </source>
</evidence>
<dbReference type="PATRIC" id="fig|361183.4.peg.1318"/>
<name>A0A0M3TA91_9SPHN</name>
<dbReference type="Pfam" id="PF05569">
    <property type="entry name" value="Peptidase_M56"/>
    <property type="match status" value="1"/>
</dbReference>
<dbReference type="Proteomes" id="UP000057938">
    <property type="component" value="Chromosome"/>
</dbReference>
<evidence type="ECO:0000313" key="4">
    <source>
        <dbReference type="EMBL" id="ALE16642.1"/>
    </source>
</evidence>
<protein>
    <submittedName>
        <fullName evidence="4">Regulatory sensor-transducer, BlaR1 /MecR1 family</fullName>
    </submittedName>
</protein>
<dbReference type="STRING" id="361183.AMC99_01348"/>
<dbReference type="PANTHER" id="PTHR34978:SF3">
    <property type="entry name" value="SLR0241 PROTEIN"/>
    <property type="match status" value="1"/>
</dbReference>
<accession>A0A0M3TA91</accession>
<keyword evidence="1" id="KW-0175">Coiled coil</keyword>
<feature type="transmembrane region" description="Helical" evidence="2">
    <location>
        <begin position="6"/>
        <end position="22"/>
    </location>
</feature>
<dbReference type="EMBL" id="CP012669">
    <property type="protein sequence ID" value="ALE16642.1"/>
    <property type="molecule type" value="Genomic_DNA"/>
</dbReference>
<evidence type="ECO:0000256" key="1">
    <source>
        <dbReference type="SAM" id="Coils"/>
    </source>
</evidence>
<feature type="transmembrane region" description="Helical" evidence="2">
    <location>
        <begin position="97"/>
        <end position="116"/>
    </location>
</feature>
<sequence>MTQWLFDTLVWTGALIALALLLRRPVAHWFGPRIAYALWALPTLRLFLPPIELPAWMAPEAAPVPAAETAVAGAEQVVLLVPVDPVPVAEGNWFAELPLVELALVLWLTGTLAFLYRRFRGYAEMREEMLTNARTVGRVGKIRLIETPATSAPLAFGVTDKVVALPQGFMAQSDMAIRNLALEHELSHHRGHDLLTNFLVQPLFAMHWFNPLGYLGWLALRRDQEAACDARVVSSREPEIRATYANVIASFAAGPNVALAAPMACPVLGDKSIIHRLRSLRMNEFSNRRRLAGRGLVAAALIALPLTASISYAENTPPEVPAPPAPPAPPEAPVAPVAPAAPVALQAANEVGEVEESDGETQVFVIKTDGEDGKTEEVRKVRVVKKIEGEKGAKPLKVHREERIIIKGDGEKLSKEELAELRRELAEGMAEMDIELKEAMEEQRHALIELHELEGDMVDIKIDCNDGKAKEWTDKNGRKITKICATSVMASALGGLKQARASIAADKEMPAEVRAEVLRSLDEKIREMQARRN</sequence>
<dbReference type="InterPro" id="IPR008756">
    <property type="entry name" value="Peptidase_M56"/>
</dbReference>
<organism evidence="4 5">
    <name type="scientific">Altererythrobacter epoxidivorans</name>
    <dbReference type="NCBI Taxonomy" id="361183"/>
    <lineage>
        <taxon>Bacteria</taxon>
        <taxon>Pseudomonadati</taxon>
        <taxon>Pseudomonadota</taxon>
        <taxon>Alphaproteobacteria</taxon>
        <taxon>Sphingomonadales</taxon>
        <taxon>Erythrobacteraceae</taxon>
        <taxon>Altererythrobacter</taxon>
    </lineage>
</organism>
<keyword evidence="2" id="KW-0812">Transmembrane</keyword>
<feature type="domain" description="Peptidase M56" evidence="3">
    <location>
        <begin position="8"/>
        <end position="278"/>
    </location>
</feature>
<feature type="coiled-coil region" evidence="1">
    <location>
        <begin position="411"/>
        <end position="456"/>
    </location>
</feature>
<keyword evidence="5" id="KW-1185">Reference proteome</keyword>
<dbReference type="CDD" id="cd07341">
    <property type="entry name" value="M56_BlaR1_MecR1_like"/>
    <property type="match status" value="1"/>
</dbReference>
<feature type="transmembrane region" description="Helical" evidence="2">
    <location>
        <begin position="34"/>
        <end position="51"/>
    </location>
</feature>
<evidence type="ECO:0000313" key="5">
    <source>
        <dbReference type="Proteomes" id="UP000057938"/>
    </source>
</evidence>
<dbReference type="OrthoDB" id="1628901at2"/>
<gene>
    <name evidence="4" type="ORF">AMC99_01348</name>
</gene>
<feature type="transmembrane region" description="Helical" evidence="2">
    <location>
        <begin position="291"/>
        <end position="313"/>
    </location>
</feature>
<proteinExistence type="predicted"/>
<reference evidence="4 5" key="1">
    <citation type="submission" date="2015-09" db="EMBL/GenBank/DDBJ databases">
        <title>Complete genome sequence of a benzo[a]pyrene-degrading bacterium Altererythrobacter epoxidivorans CGMCC 1.7731T.</title>
        <authorList>
            <person name="Li Z."/>
            <person name="Cheng H."/>
            <person name="Huo Y."/>
            <person name="Xu X."/>
        </authorList>
    </citation>
    <scope>NUCLEOTIDE SEQUENCE [LARGE SCALE GENOMIC DNA]</scope>
    <source>
        <strain evidence="4 5">CGMCC 1.7731</strain>
    </source>
</reference>
<dbReference type="InterPro" id="IPR052173">
    <property type="entry name" value="Beta-lactam_resp_regulator"/>
</dbReference>